<evidence type="ECO:0000256" key="2">
    <source>
        <dbReference type="RuleBase" id="RU003719"/>
    </source>
</evidence>
<dbReference type="GO" id="GO:0016616">
    <property type="term" value="F:oxidoreductase activity, acting on the CH-OH group of donors, NAD or NADP as acceptor"/>
    <property type="evidence" value="ECO:0007669"/>
    <property type="project" value="InterPro"/>
</dbReference>
<reference evidence="5" key="2">
    <citation type="journal article" date="2021" name="Microbiol. Resour. Announc.">
        <title>Complete Genome Sequences of Three Human Oral Treponema parvum Isolates.</title>
        <authorList>
            <person name="Zeng H."/>
            <person name="Watt R.M."/>
        </authorList>
    </citation>
    <scope>NUCLEOTIDE SEQUENCE</scope>
    <source>
        <strain evidence="5">ATCC 700773</strain>
    </source>
</reference>
<comment type="similarity">
    <text evidence="2">Belongs to the D-isomer specific 2-hydroxyacid dehydrogenase family.</text>
</comment>
<evidence type="ECO:0000259" key="4">
    <source>
        <dbReference type="Pfam" id="PF02826"/>
    </source>
</evidence>
<dbReference type="SUPFAM" id="SSF51735">
    <property type="entry name" value="NAD(P)-binding Rossmann-fold domains"/>
    <property type="match status" value="1"/>
</dbReference>
<keyword evidence="2" id="KW-0560">Oxidoreductase</keyword>
<dbReference type="RefSeq" id="WP_210117453.1">
    <property type="nucleotide sequence ID" value="NZ_CP054257.1"/>
</dbReference>
<dbReference type="InterPro" id="IPR036291">
    <property type="entry name" value="NAD(P)-bd_dom_sf"/>
</dbReference>
<name>A0A975F1P4_9SPIR</name>
<evidence type="ECO:0000259" key="3">
    <source>
        <dbReference type="Pfam" id="PF00389"/>
    </source>
</evidence>
<evidence type="ECO:0000313" key="5">
    <source>
        <dbReference type="EMBL" id="QTQ12742.1"/>
    </source>
</evidence>
<gene>
    <name evidence="5" type="ORF">HRI96_11365</name>
</gene>
<dbReference type="SUPFAM" id="SSF55021">
    <property type="entry name" value="ACT-like"/>
    <property type="match status" value="1"/>
</dbReference>
<dbReference type="AlphaFoldDB" id="A0A975F1P4"/>
<dbReference type="PANTHER" id="PTHR42938">
    <property type="entry name" value="FORMATE DEHYDROGENASE 1"/>
    <property type="match status" value="1"/>
</dbReference>
<feature type="domain" description="D-isomer specific 2-hydroxyacid dehydrogenase catalytic" evidence="3">
    <location>
        <begin position="21"/>
        <end position="306"/>
    </location>
</feature>
<protein>
    <submittedName>
        <fullName evidence="5">3-phosphoglycerate dehydrogenase</fullName>
    </submittedName>
</protein>
<dbReference type="InterPro" id="IPR006140">
    <property type="entry name" value="D-isomer_DH_NAD-bd"/>
</dbReference>
<sequence>MFKIQTLNKISARGLDKFPRDDYEIASSIQDPDAILVRSQDMHNMEIKETVKAVARAGAGTNNIPIKELTGKGIVVFNTPGANANAVKELVILSLLLSSRPVFQATKWINGLAGKGDEIEELTEKGKSQFIGNEIMGKRLGVIGLGVIGAMVANSAVELGMEVIGFDPFMSVDSAWRLNQNVKHAETLDTLLSKADYITLHVPQTDDTKGLICANTLKAMKDGVKIINIARGGLVNNADMLEALKSGKVSCFVTDFASEDILNNDKIICMPHLGASTPEAEENCALMAVKELRDFLENGNITNSVNFPKCVSENPIPGGGTRLCISHINAPAMVAKFTTILGDANLNIAGLINQNKGELAYNIIDVDGTVPEETLRALATIENVTKVRPIFAKK</sequence>
<dbReference type="EMBL" id="CP054257">
    <property type="protein sequence ID" value="QTQ12742.1"/>
    <property type="molecule type" value="Genomic_DNA"/>
</dbReference>
<dbReference type="SUPFAM" id="SSF52283">
    <property type="entry name" value="Formate/glycerate dehydrogenase catalytic domain-like"/>
    <property type="match status" value="1"/>
</dbReference>
<dbReference type="CDD" id="cd12174">
    <property type="entry name" value="PGDH_like_3"/>
    <property type="match status" value="1"/>
</dbReference>
<dbReference type="Proteomes" id="UP000671995">
    <property type="component" value="Chromosome"/>
</dbReference>
<evidence type="ECO:0000256" key="1">
    <source>
        <dbReference type="ARBA" id="ARBA00029440"/>
    </source>
</evidence>
<dbReference type="Pfam" id="PF02826">
    <property type="entry name" value="2-Hacid_dh_C"/>
    <property type="match status" value="1"/>
</dbReference>
<accession>A0A975F1P4</accession>
<dbReference type="InterPro" id="IPR006139">
    <property type="entry name" value="D-isomer_2_OHA_DH_cat_dom"/>
</dbReference>
<reference evidence="5" key="1">
    <citation type="submission" date="2020-05" db="EMBL/GenBank/DDBJ databases">
        <authorList>
            <person name="Zeng H."/>
            <person name="Chan Y.K."/>
            <person name="Watt R.M."/>
        </authorList>
    </citation>
    <scope>NUCLEOTIDE SEQUENCE</scope>
    <source>
        <strain evidence="5">ATCC 700773</strain>
    </source>
</reference>
<dbReference type="PANTHER" id="PTHR42938:SF47">
    <property type="entry name" value="HYDROXYPYRUVATE REDUCTASE"/>
    <property type="match status" value="1"/>
</dbReference>
<dbReference type="Gene3D" id="3.30.70.260">
    <property type="match status" value="1"/>
</dbReference>
<dbReference type="Gene3D" id="3.40.50.720">
    <property type="entry name" value="NAD(P)-binding Rossmann-like Domain"/>
    <property type="match status" value="2"/>
</dbReference>
<dbReference type="Pfam" id="PF00389">
    <property type="entry name" value="2-Hacid_dh"/>
    <property type="match status" value="1"/>
</dbReference>
<dbReference type="InterPro" id="IPR045865">
    <property type="entry name" value="ACT-like_dom_sf"/>
</dbReference>
<organism evidence="5 6">
    <name type="scientific">Treponema parvum</name>
    <dbReference type="NCBI Taxonomy" id="138851"/>
    <lineage>
        <taxon>Bacteria</taxon>
        <taxon>Pseudomonadati</taxon>
        <taxon>Spirochaetota</taxon>
        <taxon>Spirochaetia</taxon>
        <taxon>Spirochaetales</taxon>
        <taxon>Treponemataceae</taxon>
        <taxon>Treponema</taxon>
    </lineage>
</organism>
<dbReference type="GO" id="GO:0051287">
    <property type="term" value="F:NAD binding"/>
    <property type="evidence" value="ECO:0007669"/>
    <property type="project" value="InterPro"/>
</dbReference>
<comment type="pathway">
    <text evidence="1">Amino-acid biosynthesis.</text>
</comment>
<proteinExistence type="inferred from homology"/>
<feature type="domain" description="D-isomer specific 2-hydroxyacid dehydrogenase NAD-binding" evidence="4">
    <location>
        <begin position="125"/>
        <end position="273"/>
    </location>
</feature>
<evidence type="ECO:0000313" key="6">
    <source>
        <dbReference type="Proteomes" id="UP000671995"/>
    </source>
</evidence>